<protein>
    <recommendedName>
        <fullName evidence="4">Ionotropic receptor</fullName>
    </recommendedName>
</protein>
<feature type="transmembrane region" description="Helical" evidence="1">
    <location>
        <begin position="188"/>
        <end position="211"/>
    </location>
</feature>
<keyword evidence="1" id="KW-0472">Membrane</keyword>
<gene>
    <name evidence="2" type="ORF">HPB48_013275</name>
</gene>
<feature type="transmembrane region" description="Helical" evidence="1">
    <location>
        <begin position="158"/>
        <end position="176"/>
    </location>
</feature>
<dbReference type="OMA" id="IQSENAH"/>
<feature type="transmembrane region" description="Helical" evidence="1">
    <location>
        <begin position="254"/>
        <end position="271"/>
    </location>
</feature>
<organism evidence="2 3">
    <name type="scientific">Haemaphysalis longicornis</name>
    <name type="common">Bush tick</name>
    <dbReference type="NCBI Taxonomy" id="44386"/>
    <lineage>
        <taxon>Eukaryota</taxon>
        <taxon>Metazoa</taxon>
        <taxon>Ecdysozoa</taxon>
        <taxon>Arthropoda</taxon>
        <taxon>Chelicerata</taxon>
        <taxon>Arachnida</taxon>
        <taxon>Acari</taxon>
        <taxon>Parasitiformes</taxon>
        <taxon>Ixodida</taxon>
        <taxon>Ixodoidea</taxon>
        <taxon>Ixodidae</taxon>
        <taxon>Haemaphysalinae</taxon>
        <taxon>Haemaphysalis</taxon>
    </lineage>
</organism>
<dbReference type="Proteomes" id="UP000821853">
    <property type="component" value="Unassembled WGS sequence"/>
</dbReference>
<evidence type="ECO:0008006" key="4">
    <source>
        <dbReference type="Google" id="ProtNLM"/>
    </source>
</evidence>
<dbReference type="AlphaFoldDB" id="A0A9J6FS27"/>
<keyword evidence="1" id="KW-0812">Transmembrane</keyword>
<accession>A0A9J6FS27</accession>
<evidence type="ECO:0000256" key="1">
    <source>
        <dbReference type="SAM" id="Phobius"/>
    </source>
</evidence>
<proteinExistence type="predicted"/>
<keyword evidence="3" id="KW-1185">Reference proteome</keyword>
<dbReference type="VEuPathDB" id="VectorBase:HLOH_061804"/>
<feature type="transmembrane region" description="Helical" evidence="1">
    <location>
        <begin position="442"/>
        <end position="463"/>
    </location>
</feature>
<comment type="caution">
    <text evidence="2">The sequence shown here is derived from an EMBL/GenBank/DDBJ whole genome shotgun (WGS) entry which is preliminary data.</text>
</comment>
<evidence type="ECO:0000313" key="3">
    <source>
        <dbReference type="Proteomes" id="UP000821853"/>
    </source>
</evidence>
<evidence type="ECO:0000313" key="2">
    <source>
        <dbReference type="EMBL" id="KAH9365639.1"/>
    </source>
</evidence>
<dbReference type="OrthoDB" id="10498628at2759"/>
<dbReference type="EMBL" id="JABSTR010000003">
    <property type="protein sequence ID" value="KAH9365639.1"/>
    <property type="molecule type" value="Genomic_DNA"/>
</dbReference>
<keyword evidence="1" id="KW-1133">Transmembrane helix</keyword>
<reference evidence="2 3" key="1">
    <citation type="journal article" date="2020" name="Cell">
        <title>Large-Scale Comparative Analyses of Tick Genomes Elucidate Their Genetic Diversity and Vector Capacities.</title>
        <authorList>
            <consortium name="Tick Genome and Microbiome Consortium (TIGMIC)"/>
            <person name="Jia N."/>
            <person name="Wang J."/>
            <person name="Shi W."/>
            <person name="Du L."/>
            <person name="Sun Y."/>
            <person name="Zhan W."/>
            <person name="Jiang J.F."/>
            <person name="Wang Q."/>
            <person name="Zhang B."/>
            <person name="Ji P."/>
            <person name="Bell-Sakyi L."/>
            <person name="Cui X.M."/>
            <person name="Yuan T.T."/>
            <person name="Jiang B.G."/>
            <person name="Yang W.F."/>
            <person name="Lam T.T."/>
            <person name="Chang Q.C."/>
            <person name="Ding S.J."/>
            <person name="Wang X.J."/>
            <person name="Zhu J.G."/>
            <person name="Ruan X.D."/>
            <person name="Zhao L."/>
            <person name="Wei J.T."/>
            <person name="Ye R.Z."/>
            <person name="Que T.C."/>
            <person name="Du C.H."/>
            <person name="Zhou Y.H."/>
            <person name="Cheng J.X."/>
            <person name="Dai P.F."/>
            <person name="Guo W.B."/>
            <person name="Han X.H."/>
            <person name="Huang E.J."/>
            <person name="Li L.F."/>
            <person name="Wei W."/>
            <person name="Gao Y.C."/>
            <person name="Liu J.Z."/>
            <person name="Shao H.Z."/>
            <person name="Wang X."/>
            <person name="Wang C.C."/>
            <person name="Yang T.C."/>
            <person name="Huo Q.B."/>
            <person name="Li W."/>
            <person name="Chen H.Y."/>
            <person name="Chen S.E."/>
            <person name="Zhou L.G."/>
            <person name="Ni X.B."/>
            <person name="Tian J.H."/>
            <person name="Sheng Y."/>
            <person name="Liu T."/>
            <person name="Pan Y.S."/>
            <person name="Xia L.Y."/>
            <person name="Li J."/>
            <person name="Zhao F."/>
            <person name="Cao W.C."/>
        </authorList>
    </citation>
    <scope>NUCLEOTIDE SEQUENCE [LARGE SCALE GENOMIC DNA]</scope>
    <source>
        <strain evidence="2">HaeL-2018</strain>
    </source>
</reference>
<name>A0A9J6FS27_HAELO</name>
<sequence length="469" mass="53040">MDFLASITSTGALTHLVLLLNKKEFRSQASSLKKSATRVDISAVQLDEMDCRAPSTYRKELMQKRRSQNTRFLSTHYKRSNSNPETFSGETVRLGCVVLGKYDTCKYQYNVKFMSILSHKNVSLKLTTYGSFHGLHYDIYANKIDLGFVRTVLRQDSLASLSFGEVTFVYGSFYALNNKTRVVSLLDALGSSNCSLFAFLSLAFCAIAAAASRRNRRFIEYVHDTFNELFFLLAPLFGTSSELPLFQRAPNSRTVVYVVWILAVLPFSVYFRSELTSLVTVHRPADVLDTLGELENALNDERLLPCVTEGTGAHADLEGTSNRGGVLIRKLGAAYRRHKIEGLLKTSIHDCFHCAARENHVCFNTQYPVCWVKAVSPDVAEFKENFMADFWVFPMPKDSRLTRPFKRFMDSIRENLLLSYMVDNCDMSTPTHRTTTDLLPFLANWFVLLCLSGVVLIGEVFAARFCSRT</sequence>